<protein>
    <submittedName>
        <fullName evidence="1">Uncharacterized protein</fullName>
    </submittedName>
</protein>
<organism evidence="1">
    <name type="scientific">Siphoviridae sp. ctZHD14</name>
    <dbReference type="NCBI Taxonomy" id="2827891"/>
    <lineage>
        <taxon>Viruses</taxon>
        <taxon>Duplodnaviria</taxon>
        <taxon>Heunggongvirae</taxon>
        <taxon>Uroviricota</taxon>
        <taxon>Caudoviricetes</taxon>
    </lineage>
</organism>
<proteinExistence type="predicted"/>
<accession>A0A8S5SW84</accession>
<name>A0A8S5SW84_9CAUD</name>
<reference evidence="1" key="1">
    <citation type="journal article" date="2021" name="Proc. Natl. Acad. Sci. U.S.A.">
        <title>A Catalog of Tens of Thousands of Viruses from Human Metagenomes Reveals Hidden Associations with Chronic Diseases.</title>
        <authorList>
            <person name="Tisza M.J."/>
            <person name="Buck C.B."/>
        </authorList>
    </citation>
    <scope>NUCLEOTIDE SEQUENCE</scope>
    <source>
        <strain evidence="1">CtZHD14</strain>
    </source>
</reference>
<sequence length="74" mass="8412">MVWQNLVPYVSQELKQGQSYNVRLSSDSPRIVVNGRSIIPDNASILVNFDNGVSIPYAPNLFHNFWEEINSECT</sequence>
<dbReference type="EMBL" id="BK032687">
    <property type="protein sequence ID" value="DAF55265.1"/>
    <property type="molecule type" value="Genomic_DNA"/>
</dbReference>
<evidence type="ECO:0000313" key="1">
    <source>
        <dbReference type="EMBL" id="DAF55265.1"/>
    </source>
</evidence>